<comment type="caution">
    <text evidence="3">Lacks conserved residue(s) required for the propagation of feature annotation.</text>
</comment>
<dbReference type="InterPro" id="IPR045051">
    <property type="entry name" value="SBT"/>
</dbReference>
<protein>
    <submittedName>
        <fullName evidence="5">Subtilisin-like protease SBT5.3</fullName>
    </submittedName>
</protein>
<reference evidence="5" key="1">
    <citation type="submission" date="2020-01" db="EMBL/GenBank/DDBJ databases">
        <title>Genome sequence of Kobresia littledalei, the first chromosome-level genome in the family Cyperaceae.</title>
        <authorList>
            <person name="Qu G."/>
        </authorList>
    </citation>
    <scope>NUCLEOTIDE SEQUENCE</scope>
    <source>
        <strain evidence="5">C.B.Clarke</strain>
        <tissue evidence="5">Leaf</tissue>
    </source>
</reference>
<comment type="caution">
    <text evidence="5">The sequence shown here is derived from an EMBL/GenBank/DDBJ whole genome shotgun (WGS) entry which is preliminary data.</text>
</comment>
<dbReference type="SUPFAM" id="SSF52743">
    <property type="entry name" value="Subtilisin-like"/>
    <property type="match status" value="1"/>
</dbReference>
<evidence type="ECO:0000313" key="5">
    <source>
        <dbReference type="EMBL" id="KAF3321464.1"/>
    </source>
</evidence>
<dbReference type="Proteomes" id="UP000623129">
    <property type="component" value="Unassembled WGS sequence"/>
</dbReference>
<evidence type="ECO:0000256" key="3">
    <source>
        <dbReference type="PROSITE-ProRule" id="PRU01240"/>
    </source>
</evidence>
<dbReference type="OrthoDB" id="1922155at2759"/>
<keyword evidence="5" id="KW-0645">Protease</keyword>
<name>A0A833VE91_9POAL</name>
<keyword evidence="6" id="KW-1185">Reference proteome</keyword>
<evidence type="ECO:0000256" key="1">
    <source>
        <dbReference type="ARBA" id="ARBA00011073"/>
    </source>
</evidence>
<evidence type="ECO:0000259" key="4">
    <source>
        <dbReference type="Pfam" id="PF00082"/>
    </source>
</evidence>
<dbReference type="PROSITE" id="PS51892">
    <property type="entry name" value="SUBTILASE"/>
    <property type="match status" value="1"/>
</dbReference>
<dbReference type="InterPro" id="IPR036852">
    <property type="entry name" value="Peptidase_S8/S53_dom_sf"/>
</dbReference>
<organism evidence="5 6">
    <name type="scientific">Carex littledalei</name>
    <dbReference type="NCBI Taxonomy" id="544730"/>
    <lineage>
        <taxon>Eukaryota</taxon>
        <taxon>Viridiplantae</taxon>
        <taxon>Streptophyta</taxon>
        <taxon>Embryophyta</taxon>
        <taxon>Tracheophyta</taxon>
        <taxon>Spermatophyta</taxon>
        <taxon>Magnoliopsida</taxon>
        <taxon>Liliopsida</taxon>
        <taxon>Poales</taxon>
        <taxon>Cyperaceae</taxon>
        <taxon>Cyperoideae</taxon>
        <taxon>Cariceae</taxon>
        <taxon>Carex</taxon>
        <taxon>Carex subgen. Euthyceras</taxon>
    </lineage>
</organism>
<dbReference type="Gene3D" id="3.40.50.200">
    <property type="entry name" value="Peptidase S8/S53 domain"/>
    <property type="match status" value="1"/>
</dbReference>
<gene>
    <name evidence="5" type="ORF">FCM35_KLT14717</name>
</gene>
<sequence length="179" mass="18374">MGDNNGHGTHTLSTAGGTFVANVSLFVHGNGTAKGGSPHARVATYKVCWPECYDADILVAFDAAIADGVHVLSVSLGGALVDYFKDGLAIGSFHAVKNGIKVVCSTGNSDPTAGSVTNVAPWIFTVAASTMDREFPAYVSFGNTSIKGLSLSSASLAEGKYPIIRSTDAQADNSTQDDA</sequence>
<dbReference type="Pfam" id="PF00082">
    <property type="entry name" value="Peptidase_S8"/>
    <property type="match status" value="1"/>
</dbReference>
<keyword evidence="2" id="KW-0732">Signal</keyword>
<evidence type="ECO:0000256" key="2">
    <source>
        <dbReference type="ARBA" id="ARBA00022729"/>
    </source>
</evidence>
<keyword evidence="5" id="KW-0378">Hydrolase</keyword>
<proteinExistence type="inferred from homology"/>
<dbReference type="AlphaFoldDB" id="A0A833VE91"/>
<dbReference type="PANTHER" id="PTHR10795">
    <property type="entry name" value="PROPROTEIN CONVERTASE SUBTILISIN/KEXIN"/>
    <property type="match status" value="1"/>
</dbReference>
<dbReference type="GO" id="GO:0006508">
    <property type="term" value="P:proteolysis"/>
    <property type="evidence" value="ECO:0007669"/>
    <property type="project" value="UniProtKB-KW"/>
</dbReference>
<dbReference type="GO" id="GO:0004252">
    <property type="term" value="F:serine-type endopeptidase activity"/>
    <property type="evidence" value="ECO:0007669"/>
    <property type="project" value="InterPro"/>
</dbReference>
<comment type="similarity">
    <text evidence="1 3">Belongs to the peptidase S8 family.</text>
</comment>
<evidence type="ECO:0000313" key="6">
    <source>
        <dbReference type="Proteomes" id="UP000623129"/>
    </source>
</evidence>
<dbReference type="EMBL" id="SWLB01000027">
    <property type="protein sequence ID" value="KAF3321464.1"/>
    <property type="molecule type" value="Genomic_DNA"/>
</dbReference>
<accession>A0A833VE91</accession>
<feature type="domain" description="Peptidase S8/S53" evidence="4">
    <location>
        <begin position="3"/>
        <end position="145"/>
    </location>
</feature>
<dbReference type="InterPro" id="IPR000209">
    <property type="entry name" value="Peptidase_S8/S53_dom"/>
</dbReference>